<evidence type="ECO:0000313" key="10">
    <source>
        <dbReference type="EMBL" id="GAQ85166.1"/>
    </source>
</evidence>
<feature type="compositionally biased region" description="Acidic residues" evidence="8">
    <location>
        <begin position="1396"/>
        <end position="1405"/>
    </location>
</feature>
<feature type="compositionally biased region" description="Basic and acidic residues" evidence="8">
    <location>
        <begin position="1340"/>
        <end position="1351"/>
    </location>
</feature>
<feature type="compositionally biased region" description="Acidic residues" evidence="8">
    <location>
        <begin position="1427"/>
        <end position="1436"/>
    </location>
</feature>
<feature type="compositionally biased region" description="Acidic residues" evidence="8">
    <location>
        <begin position="1200"/>
        <end position="1209"/>
    </location>
</feature>
<dbReference type="OMA" id="FRATQIT"/>
<feature type="region of interest" description="Disordered" evidence="8">
    <location>
        <begin position="340"/>
        <end position="365"/>
    </location>
</feature>
<keyword evidence="3" id="KW-0158">Chromosome</keyword>
<dbReference type="GO" id="GO:0007076">
    <property type="term" value="P:mitotic chromosome condensation"/>
    <property type="evidence" value="ECO:0000318"/>
    <property type="project" value="GO_Central"/>
</dbReference>
<dbReference type="STRING" id="105231.A0A1Y1I900"/>
<evidence type="ECO:0000256" key="2">
    <source>
        <dbReference type="ARBA" id="ARBA00006533"/>
    </source>
</evidence>
<dbReference type="InterPro" id="IPR011989">
    <property type="entry name" value="ARM-like"/>
</dbReference>
<dbReference type="EMBL" id="DF237171">
    <property type="protein sequence ID" value="GAQ85166.1"/>
    <property type="molecule type" value="Genomic_DNA"/>
</dbReference>
<feature type="compositionally biased region" description="Basic and acidic residues" evidence="8">
    <location>
        <begin position="1406"/>
        <end position="1415"/>
    </location>
</feature>
<evidence type="ECO:0000256" key="8">
    <source>
        <dbReference type="SAM" id="MobiDB-lite"/>
    </source>
</evidence>
<dbReference type="GO" id="GO:0051301">
    <property type="term" value="P:cell division"/>
    <property type="evidence" value="ECO:0007669"/>
    <property type="project" value="UniProtKB-KW"/>
</dbReference>
<reference evidence="10 11" key="1">
    <citation type="journal article" date="2014" name="Nat. Commun.">
        <title>Klebsormidium flaccidum genome reveals primary factors for plant terrestrial adaptation.</title>
        <authorList>
            <person name="Hori K."/>
            <person name="Maruyama F."/>
            <person name="Fujisawa T."/>
            <person name="Togashi T."/>
            <person name="Yamamoto N."/>
            <person name="Seo M."/>
            <person name="Sato S."/>
            <person name="Yamada T."/>
            <person name="Mori H."/>
            <person name="Tajima N."/>
            <person name="Moriyama T."/>
            <person name="Ikeuchi M."/>
            <person name="Watanabe M."/>
            <person name="Wada H."/>
            <person name="Kobayashi K."/>
            <person name="Saito M."/>
            <person name="Masuda T."/>
            <person name="Sasaki-Sekimoto Y."/>
            <person name="Mashiguchi K."/>
            <person name="Awai K."/>
            <person name="Shimojima M."/>
            <person name="Masuda S."/>
            <person name="Iwai M."/>
            <person name="Nobusawa T."/>
            <person name="Narise T."/>
            <person name="Kondo S."/>
            <person name="Saito H."/>
            <person name="Sato R."/>
            <person name="Murakawa M."/>
            <person name="Ihara Y."/>
            <person name="Oshima-Yamada Y."/>
            <person name="Ohtaka K."/>
            <person name="Satoh M."/>
            <person name="Sonobe K."/>
            <person name="Ishii M."/>
            <person name="Ohtani R."/>
            <person name="Kanamori-Sato M."/>
            <person name="Honoki R."/>
            <person name="Miyazaki D."/>
            <person name="Mochizuki H."/>
            <person name="Umetsu J."/>
            <person name="Higashi K."/>
            <person name="Shibata D."/>
            <person name="Kamiya Y."/>
            <person name="Sato N."/>
            <person name="Nakamura Y."/>
            <person name="Tabata S."/>
            <person name="Ida S."/>
            <person name="Kurokawa K."/>
            <person name="Ohta H."/>
        </authorList>
    </citation>
    <scope>NUCLEOTIDE SEQUENCE [LARGE SCALE GENOMIC DNA]</scope>
    <source>
        <strain evidence="10 11">NIES-2285</strain>
    </source>
</reference>
<dbReference type="Pfam" id="PF12719">
    <property type="entry name" value="Cnd3"/>
    <property type="match status" value="1"/>
</dbReference>
<keyword evidence="7" id="KW-0131">Cell cycle</keyword>
<dbReference type="GO" id="GO:0000796">
    <property type="term" value="C:condensin complex"/>
    <property type="evidence" value="ECO:0007669"/>
    <property type="project" value="InterPro"/>
</dbReference>
<dbReference type="SUPFAM" id="SSF48371">
    <property type="entry name" value="ARM repeat"/>
    <property type="match status" value="1"/>
</dbReference>
<evidence type="ECO:0000256" key="3">
    <source>
        <dbReference type="ARBA" id="ARBA00022454"/>
    </source>
</evidence>
<sequence>MARGRRPQLTAPPEETIPKVLSECQRTTAVHKRSVGLLQQCRRDFPAAFCNEFVRCITPALLVYKQEPAVTRTINFIATFASAQDTVGPQDASDDFVEELLGFLLDSTQSRDKALRYRSTQLVAKIIELLPEDAGISDEVWEGVCEHMQARLRDKQPVIRAKAAQALARLVEPGEDGSFEDDPVTSAYKVLLTNDKNSDVRKAVVASYPMAEPLLPDVIERTRDVSDAVRRVTYIALRTKLYVSRLSPQQRVELLRRGLSDRAPAVRAECVKMVCDYWYVRDCGSDPLALIDLLHVEEGAEEEDGQWSHEEVAERVLLELLRGGHATLEKGASLRDYLQAPDTRAGRTPGRASPRSILSPGPVSPPFGGATAAVGDTELPSEGPVLMSPSEALYWRVICQWLHKQAETQGNEAANSGGAQAEVLAAEADESRALLEGFLPATVAEFVELTRMHLAGGGDHRFAARQLMALAGCLDLTDAAGRRAAAGLVQALLCGSATSSHGSPLNTHQKSPTNPLRDCQVAAGPDLGTDRKWAHAVSTLARHVHAAPGEYVATLFAAVHELDRRAEDVEGTAGGEAAREEARLRCLAVAALLLEAVKGLPELQEADARATAVLEQAVAAQVHHASPHVRSAALRCLALLCHLDGGHSQQFSPLLCAAAQSEASPAARIVALKALFDVALRHGPDCLNPETTVEQSPVSGGARRGHPGEGSPGSAAESFQSALSSRGTSFRSAVSGVQAEELMETAQSPLPRGRPAQDESTVTAEGPSGNLPPHSDPLAFLAQFLDPSADLLGGGAPEKGGKRPKSGKGKKGPGKKGGDAGVGREAVEVAAEGFAKLLLFDRVPRPGAPLAQLLLLHFDAVTEPLLRLRQCLAVFFDYYAASAAEHKRSISGAFLDVVRLAWTGHAVDGKLTSAAARKRAATAAKFMLHLLQQPPLHQPKPAAAPTPAPTSEDEAASTQTVDPAPRGIPPTEDEGQEQLALDLAAEILGCPDKRSAGGKAYVSMLARSVAGLTFRRSEQEAIKRMRKLLDWLRDVLQFDKAVSKELAAMATRLAHLDDTPAEPLSDEALRSLQALAEAHARAADEGAEGRPRSRAKRTSKAGASDTTAVRSSNDEVTADRPDDVISDKRRAVRRPTRQSKTAALTRMGDQKKAAFAGDTDSSHESEDSGSEAFEGEDEGAASQGARTSQRHVGRNGGGSDSDEGSDDEAAEGRSGGVQKQQVQGGRRDSAGSAAGSEHGQGSQGQGGPQESDVGEGESDEDSGEPGVAAEERGSTERHSARVSGSVTSGAEESDDVSGEVRAGRPRRGAALGERRRRLVLEESSDEESGQGSAGEEEKDESARLVAKREEESQVTVSDSPKGAAEENASSDGDSEEVAPVVVRRKATAKRKVVLDSSEDEEEEADKGEVARHTEDSDSDGTSFSSAEEQELDSDSD</sequence>
<feature type="compositionally biased region" description="Acidic residues" evidence="8">
    <location>
        <begin position="1167"/>
        <end position="1179"/>
    </location>
</feature>
<dbReference type="OrthoDB" id="27187at2759"/>
<feature type="compositionally biased region" description="Pro residues" evidence="8">
    <location>
        <begin position="936"/>
        <end position="948"/>
    </location>
</feature>
<evidence type="ECO:0000259" key="9">
    <source>
        <dbReference type="Pfam" id="PF12719"/>
    </source>
</evidence>
<keyword evidence="4" id="KW-0132">Cell division</keyword>
<feature type="compositionally biased region" description="Acidic residues" evidence="8">
    <location>
        <begin position="1252"/>
        <end position="1263"/>
    </location>
</feature>
<dbReference type="Gene3D" id="1.25.10.10">
    <property type="entry name" value="Leucine-rich Repeat Variant"/>
    <property type="match status" value="1"/>
</dbReference>
<keyword evidence="11" id="KW-1185">Reference proteome</keyword>
<comment type="similarity">
    <text evidence="2">Belongs to the CND3 (condensin subunit 3) family.</text>
</comment>
<feature type="compositionally biased region" description="Low complexity" evidence="8">
    <location>
        <begin position="1216"/>
        <end position="1240"/>
    </location>
</feature>
<proteinExistence type="inferred from homology"/>
<evidence type="ECO:0000256" key="4">
    <source>
        <dbReference type="ARBA" id="ARBA00022618"/>
    </source>
</evidence>
<feature type="region of interest" description="Disordered" evidence="8">
    <location>
        <begin position="744"/>
        <end position="778"/>
    </location>
</feature>
<feature type="compositionally biased region" description="Basic and acidic residues" evidence="8">
    <location>
        <begin position="1269"/>
        <end position="1279"/>
    </location>
</feature>
<comment type="subcellular location">
    <subcellularLocation>
        <location evidence="1">Chromosome</location>
    </subcellularLocation>
</comment>
<feature type="compositionally biased region" description="Basic and acidic residues" evidence="8">
    <location>
        <begin position="1117"/>
        <end position="1129"/>
    </location>
</feature>
<dbReference type="PANTHER" id="PTHR14418">
    <property type="entry name" value="CONDENSIN COMPLEX SUBUNIT 3-RELATED"/>
    <property type="match status" value="1"/>
</dbReference>
<organism evidence="10 11">
    <name type="scientific">Klebsormidium nitens</name>
    <name type="common">Green alga</name>
    <name type="synonym">Ulothrix nitens</name>
    <dbReference type="NCBI Taxonomy" id="105231"/>
    <lineage>
        <taxon>Eukaryota</taxon>
        <taxon>Viridiplantae</taxon>
        <taxon>Streptophyta</taxon>
        <taxon>Klebsormidiophyceae</taxon>
        <taxon>Klebsormidiales</taxon>
        <taxon>Klebsormidiaceae</taxon>
        <taxon>Klebsormidium</taxon>
    </lineage>
</organism>
<evidence type="ECO:0000256" key="5">
    <source>
        <dbReference type="ARBA" id="ARBA00022776"/>
    </source>
</evidence>
<feature type="region of interest" description="Disordered" evidence="8">
    <location>
        <begin position="791"/>
        <end position="821"/>
    </location>
</feature>
<keyword evidence="6" id="KW-0226">DNA condensation</keyword>
<feature type="compositionally biased region" description="Polar residues" evidence="8">
    <location>
        <begin position="689"/>
        <end position="698"/>
    </location>
</feature>
<feature type="compositionally biased region" description="Basic and acidic residues" evidence="8">
    <location>
        <begin position="1079"/>
        <end position="1091"/>
    </location>
</feature>
<protein>
    <recommendedName>
        <fullName evidence="9">Nuclear condensin complex subunit 3 C-terminal domain-containing protein</fullName>
    </recommendedName>
</protein>
<feature type="region of interest" description="Disordered" evidence="8">
    <location>
        <begin position="686"/>
        <end position="723"/>
    </location>
</feature>
<feature type="region of interest" description="Disordered" evidence="8">
    <location>
        <begin position="936"/>
        <end position="976"/>
    </location>
</feature>
<evidence type="ECO:0000256" key="7">
    <source>
        <dbReference type="ARBA" id="ARBA00023306"/>
    </source>
</evidence>
<accession>A0A1Y1I900</accession>
<feature type="domain" description="Nuclear condensin complex subunit 3 C-terminal" evidence="9">
    <location>
        <begin position="585"/>
        <end position="1009"/>
    </location>
</feature>
<dbReference type="GO" id="GO:0000793">
    <property type="term" value="C:condensed chromosome"/>
    <property type="evidence" value="ECO:0000318"/>
    <property type="project" value="GO_Central"/>
</dbReference>
<keyword evidence="5" id="KW-0498">Mitosis</keyword>
<dbReference type="Proteomes" id="UP000054558">
    <property type="component" value="Unassembled WGS sequence"/>
</dbReference>
<feature type="compositionally biased region" description="Basic residues" evidence="8">
    <location>
        <begin position="802"/>
        <end position="814"/>
    </location>
</feature>
<name>A0A1Y1I900_KLENI</name>
<feature type="compositionally biased region" description="Basic residues" evidence="8">
    <location>
        <begin position="1382"/>
        <end position="1391"/>
    </location>
</feature>
<gene>
    <name evidence="10" type="ORF">KFL_002220100</name>
</gene>
<feature type="region of interest" description="Disordered" evidence="8">
    <location>
        <begin position="1079"/>
        <end position="1436"/>
    </location>
</feature>
<feature type="compositionally biased region" description="Acidic residues" evidence="8">
    <location>
        <begin position="1322"/>
        <end position="1339"/>
    </location>
</feature>
<dbReference type="InterPro" id="IPR016024">
    <property type="entry name" value="ARM-type_fold"/>
</dbReference>
<dbReference type="PANTHER" id="PTHR14418:SF5">
    <property type="entry name" value="CONDENSIN COMPLEX SUBUNIT 3"/>
    <property type="match status" value="1"/>
</dbReference>
<evidence type="ECO:0000256" key="1">
    <source>
        <dbReference type="ARBA" id="ARBA00004286"/>
    </source>
</evidence>
<dbReference type="InterPro" id="IPR025977">
    <property type="entry name" value="Cnd3_C"/>
</dbReference>
<evidence type="ECO:0000256" key="6">
    <source>
        <dbReference type="ARBA" id="ARBA00023067"/>
    </source>
</evidence>
<evidence type="ECO:0000313" key="11">
    <source>
        <dbReference type="Proteomes" id="UP000054558"/>
    </source>
</evidence>
<dbReference type="InterPro" id="IPR027165">
    <property type="entry name" value="CND3"/>
</dbReference>
<feature type="compositionally biased region" description="Polar residues" evidence="8">
    <location>
        <begin position="1104"/>
        <end position="1115"/>
    </location>
</feature>